<dbReference type="Proteomes" id="UP000019473">
    <property type="component" value="Unassembled WGS sequence"/>
</dbReference>
<dbReference type="InterPro" id="IPR054208">
    <property type="entry name" value="DUF6914"/>
</dbReference>
<dbReference type="AlphaFoldDB" id="W9VFH6"/>
<evidence type="ECO:0000313" key="2">
    <source>
        <dbReference type="EMBL" id="EXJ54342.1"/>
    </source>
</evidence>
<accession>W9VFH6</accession>
<gene>
    <name evidence="2" type="ORF">A1O7_09681</name>
</gene>
<dbReference type="HOGENOM" id="CLU_095770_2_0_1"/>
<dbReference type="RefSeq" id="XP_007761857.1">
    <property type="nucleotide sequence ID" value="XM_007763667.1"/>
</dbReference>
<dbReference type="EMBL" id="AMGW01000007">
    <property type="protein sequence ID" value="EXJ54342.1"/>
    <property type="molecule type" value="Genomic_DNA"/>
</dbReference>
<comment type="caution">
    <text evidence="2">The sequence shown here is derived from an EMBL/GenBank/DDBJ whole genome shotgun (WGS) entry which is preliminary data.</text>
</comment>
<dbReference type="OrthoDB" id="2679825at2759"/>
<sequence>MAPTSPSSRPHFLRALSSSSSSAKPTKDKPRLYVALYPRGDSSTASTFRNVSSCDSYHWTLVVGPQTACRTDAGTRYHVAHLDEQSDRYLYEEQDIPLSTGAQRCLVRVAVCKVSDEERLRSILRDMPIRGDDSAFNCLSWVREAFRRLHDDGKAVKTYLKSDDWDHVEKCARKYCKRKRDAGRFQEGAAVNNNGVAPPWDVKQISTFNYWENRETTS</sequence>
<keyword evidence="3" id="KW-1185">Reference proteome</keyword>
<reference evidence="2 3" key="1">
    <citation type="submission" date="2013-03" db="EMBL/GenBank/DDBJ databases">
        <title>The Genome Sequence of Cladophialophora yegresii CBS 114405.</title>
        <authorList>
            <consortium name="The Broad Institute Genomics Platform"/>
            <person name="Cuomo C."/>
            <person name="de Hoog S."/>
            <person name="Gorbushina A."/>
            <person name="Walker B."/>
            <person name="Young S.K."/>
            <person name="Zeng Q."/>
            <person name="Gargeya S."/>
            <person name="Fitzgerald M."/>
            <person name="Haas B."/>
            <person name="Abouelleil A."/>
            <person name="Allen A.W."/>
            <person name="Alvarado L."/>
            <person name="Arachchi H.M."/>
            <person name="Berlin A.M."/>
            <person name="Chapman S.B."/>
            <person name="Gainer-Dewar J."/>
            <person name="Goldberg J."/>
            <person name="Griggs A."/>
            <person name="Gujja S."/>
            <person name="Hansen M."/>
            <person name="Howarth C."/>
            <person name="Imamovic A."/>
            <person name="Ireland A."/>
            <person name="Larimer J."/>
            <person name="McCowan C."/>
            <person name="Murphy C."/>
            <person name="Pearson M."/>
            <person name="Poon T.W."/>
            <person name="Priest M."/>
            <person name="Roberts A."/>
            <person name="Saif S."/>
            <person name="Shea T."/>
            <person name="Sisk P."/>
            <person name="Sykes S."/>
            <person name="Wortman J."/>
            <person name="Nusbaum C."/>
            <person name="Birren B."/>
        </authorList>
    </citation>
    <scope>NUCLEOTIDE SEQUENCE [LARGE SCALE GENOMIC DNA]</scope>
    <source>
        <strain evidence="2 3">CBS 114405</strain>
    </source>
</reference>
<name>W9VFH6_9EURO</name>
<feature type="region of interest" description="Disordered" evidence="1">
    <location>
        <begin position="1"/>
        <end position="27"/>
    </location>
</feature>
<proteinExistence type="predicted"/>
<dbReference type="VEuPathDB" id="FungiDB:A1O7_09681"/>
<evidence type="ECO:0000313" key="3">
    <source>
        <dbReference type="Proteomes" id="UP000019473"/>
    </source>
</evidence>
<protein>
    <submittedName>
        <fullName evidence="2">Uncharacterized protein</fullName>
    </submittedName>
</protein>
<evidence type="ECO:0000256" key="1">
    <source>
        <dbReference type="SAM" id="MobiDB-lite"/>
    </source>
</evidence>
<dbReference type="GeneID" id="19184242"/>
<dbReference type="Pfam" id="PF21858">
    <property type="entry name" value="DUF6914"/>
    <property type="match status" value="1"/>
</dbReference>
<dbReference type="eggNOG" id="ENOG502RZJU">
    <property type="taxonomic scope" value="Eukaryota"/>
</dbReference>
<organism evidence="2 3">
    <name type="scientific">Cladophialophora yegresii CBS 114405</name>
    <dbReference type="NCBI Taxonomy" id="1182544"/>
    <lineage>
        <taxon>Eukaryota</taxon>
        <taxon>Fungi</taxon>
        <taxon>Dikarya</taxon>
        <taxon>Ascomycota</taxon>
        <taxon>Pezizomycotina</taxon>
        <taxon>Eurotiomycetes</taxon>
        <taxon>Chaetothyriomycetidae</taxon>
        <taxon>Chaetothyriales</taxon>
        <taxon>Herpotrichiellaceae</taxon>
        <taxon>Cladophialophora</taxon>
    </lineage>
</organism>